<dbReference type="Pfam" id="PF00356">
    <property type="entry name" value="LacI"/>
    <property type="match status" value="1"/>
</dbReference>
<proteinExistence type="predicted"/>
<dbReference type="InterPro" id="IPR010982">
    <property type="entry name" value="Lambda_DNA-bd_dom_sf"/>
</dbReference>
<dbReference type="RefSeq" id="WP_073329856.1">
    <property type="nucleotide sequence ID" value="NZ_FQTT01000010.1"/>
</dbReference>
<dbReference type="SUPFAM" id="SSF53822">
    <property type="entry name" value="Periplasmic binding protein-like I"/>
    <property type="match status" value="1"/>
</dbReference>
<protein>
    <recommendedName>
        <fullName evidence="4">HTH lacI-type domain-containing protein</fullName>
    </recommendedName>
</protein>
<reference evidence="6" key="1">
    <citation type="submission" date="2016-09" db="EMBL/GenBank/DDBJ databases">
        <authorList>
            <person name="Strepis N."/>
        </authorList>
    </citation>
    <scope>NUCLEOTIDE SEQUENCE [LARGE SCALE GENOMIC DNA]</scope>
</reference>
<dbReference type="EMBL" id="FQTT01000010">
    <property type="protein sequence ID" value="SHE25268.1"/>
    <property type="molecule type" value="Genomic_DNA"/>
</dbReference>
<keyword evidence="3" id="KW-0804">Transcription</keyword>
<dbReference type="GO" id="GO:0000976">
    <property type="term" value="F:transcription cis-regulatory region binding"/>
    <property type="evidence" value="ECO:0007669"/>
    <property type="project" value="TreeGrafter"/>
</dbReference>
<dbReference type="AlphaFoldDB" id="A0A1M4RZ87"/>
<organism evidence="5 6">
    <name type="scientific">Actinomyces glycerinitolerans</name>
    <dbReference type="NCBI Taxonomy" id="1892869"/>
    <lineage>
        <taxon>Bacteria</taxon>
        <taxon>Bacillati</taxon>
        <taxon>Actinomycetota</taxon>
        <taxon>Actinomycetes</taxon>
        <taxon>Actinomycetales</taxon>
        <taxon>Actinomycetaceae</taxon>
        <taxon>Actinomyces</taxon>
    </lineage>
</organism>
<dbReference type="Gene3D" id="3.40.50.2300">
    <property type="match status" value="2"/>
</dbReference>
<dbReference type="Proteomes" id="UP000184291">
    <property type="component" value="Unassembled WGS sequence"/>
</dbReference>
<evidence type="ECO:0000313" key="6">
    <source>
        <dbReference type="Proteomes" id="UP000184291"/>
    </source>
</evidence>
<keyword evidence="1" id="KW-0805">Transcription regulation</keyword>
<gene>
    <name evidence="5" type="ORF">ACGLYG10_1484</name>
</gene>
<dbReference type="InterPro" id="IPR028082">
    <property type="entry name" value="Peripla_BP_I"/>
</dbReference>
<keyword evidence="2" id="KW-0238">DNA-binding</keyword>
<dbReference type="CDD" id="cd01392">
    <property type="entry name" value="HTH_LacI"/>
    <property type="match status" value="1"/>
</dbReference>
<dbReference type="STRING" id="1892869.ACGLYG10_1484"/>
<dbReference type="InterPro" id="IPR000843">
    <property type="entry name" value="HTH_LacI"/>
</dbReference>
<dbReference type="InterPro" id="IPR046335">
    <property type="entry name" value="LacI/GalR-like_sensor"/>
</dbReference>
<dbReference type="PANTHER" id="PTHR30146:SF153">
    <property type="entry name" value="LACTOSE OPERON REPRESSOR"/>
    <property type="match status" value="1"/>
</dbReference>
<dbReference type="GO" id="GO:0003700">
    <property type="term" value="F:DNA-binding transcription factor activity"/>
    <property type="evidence" value="ECO:0007669"/>
    <property type="project" value="TreeGrafter"/>
</dbReference>
<keyword evidence="6" id="KW-1185">Reference proteome</keyword>
<evidence type="ECO:0000256" key="3">
    <source>
        <dbReference type="ARBA" id="ARBA00023163"/>
    </source>
</evidence>
<dbReference type="Gene3D" id="1.10.260.40">
    <property type="entry name" value="lambda repressor-like DNA-binding domains"/>
    <property type="match status" value="1"/>
</dbReference>
<evidence type="ECO:0000256" key="2">
    <source>
        <dbReference type="ARBA" id="ARBA00023125"/>
    </source>
</evidence>
<dbReference type="OrthoDB" id="3595338at2"/>
<evidence type="ECO:0000259" key="4">
    <source>
        <dbReference type="PROSITE" id="PS50932"/>
    </source>
</evidence>
<dbReference type="SUPFAM" id="SSF47413">
    <property type="entry name" value="lambda repressor-like DNA-binding domains"/>
    <property type="match status" value="1"/>
</dbReference>
<dbReference type="SMART" id="SM00354">
    <property type="entry name" value="HTH_LACI"/>
    <property type="match status" value="1"/>
</dbReference>
<dbReference type="PROSITE" id="PS50932">
    <property type="entry name" value="HTH_LACI_2"/>
    <property type="match status" value="1"/>
</dbReference>
<evidence type="ECO:0000256" key="1">
    <source>
        <dbReference type="ARBA" id="ARBA00023015"/>
    </source>
</evidence>
<evidence type="ECO:0000313" key="5">
    <source>
        <dbReference type="EMBL" id="SHE25268.1"/>
    </source>
</evidence>
<dbReference type="Pfam" id="PF13377">
    <property type="entry name" value="Peripla_BP_3"/>
    <property type="match status" value="1"/>
</dbReference>
<feature type="domain" description="HTH lacI-type" evidence="4">
    <location>
        <begin position="12"/>
        <end position="54"/>
    </location>
</feature>
<accession>A0A1M4RZ87</accession>
<sequence length="346" mass="36615">MNNPPAASRTLLADVAARAGVSLATASKVANGRPEVSPATRARVEAAIKELGYVTRVHHPEETPPSISFMADVIESAYAMTILKGARDAAEAHGVDLVIERTHTSAERTSPVPQSDLNHRLLSRNRSGAVVLTASLDSDTVAGIESARLPIVVIDPLDSSHPEIVSVGATNWLGGHSAAEHLLGLGHTRLAILTGPVASLSGTARLDGFLSACSRRGLTPEPDLIRHGPFTQATGYQVAREWLSLGPRRPTAITAGSDLQAIGVMQAANDLGLRIPENLSLVSYDDTFITTLTTPHLTAVRQPLEEMGRRAVETVLLMKDDGQPEAHHIEIATTLSERASTAPPRG</sequence>
<dbReference type="PANTHER" id="PTHR30146">
    <property type="entry name" value="LACI-RELATED TRANSCRIPTIONAL REPRESSOR"/>
    <property type="match status" value="1"/>
</dbReference>
<name>A0A1M4RZ87_9ACTO</name>